<protein>
    <submittedName>
        <fullName evidence="2">SMC5-SMC6 complex localization factor 1-like protein</fullName>
    </submittedName>
</protein>
<dbReference type="Proteomes" id="UP000290572">
    <property type="component" value="Unassembled WGS sequence"/>
</dbReference>
<evidence type="ECO:0000313" key="3">
    <source>
        <dbReference type="Proteomes" id="UP000290572"/>
    </source>
</evidence>
<comment type="caution">
    <text evidence="2">The sequence shown here is derived from an EMBL/GenBank/DDBJ whole genome shotgun (WGS) entry which is preliminary data.</text>
</comment>
<feature type="domain" description="BRCT" evidence="1">
    <location>
        <begin position="19"/>
        <end position="56"/>
    </location>
</feature>
<dbReference type="PANTHER" id="PTHR46677">
    <property type="entry name" value="SMC5-SMC6 COMPLEX LOCALIZATION FACTOR PROTEIN 1"/>
    <property type="match status" value="1"/>
</dbReference>
<dbReference type="PANTHER" id="PTHR46677:SF1">
    <property type="entry name" value="SMC5-SMC6 COMPLEX LOCALIZATION FACTOR PROTEIN 1"/>
    <property type="match status" value="1"/>
</dbReference>
<dbReference type="GO" id="GO:0035861">
    <property type="term" value="C:site of double-strand break"/>
    <property type="evidence" value="ECO:0007669"/>
    <property type="project" value="TreeGrafter"/>
</dbReference>
<reference evidence="2 3" key="1">
    <citation type="submission" date="2018-03" db="EMBL/GenBank/DDBJ databases">
        <title>Draft genome sequence of Rohu Carp (Labeo rohita).</title>
        <authorList>
            <person name="Das P."/>
            <person name="Kushwaha B."/>
            <person name="Joshi C.G."/>
            <person name="Kumar D."/>
            <person name="Nagpure N.S."/>
            <person name="Sahoo L."/>
            <person name="Das S.P."/>
            <person name="Bit A."/>
            <person name="Patnaik S."/>
            <person name="Meher P.K."/>
            <person name="Jayasankar P."/>
            <person name="Koringa P.G."/>
            <person name="Patel N.V."/>
            <person name="Hinsu A.T."/>
            <person name="Kumar R."/>
            <person name="Pandey M."/>
            <person name="Agarwal S."/>
            <person name="Srivastava S."/>
            <person name="Singh M."/>
            <person name="Iquebal M.A."/>
            <person name="Jaiswal S."/>
            <person name="Angadi U.B."/>
            <person name="Kumar N."/>
            <person name="Raza M."/>
            <person name="Shah T.M."/>
            <person name="Rai A."/>
            <person name="Jena J.K."/>
        </authorList>
    </citation>
    <scope>NUCLEOTIDE SEQUENCE [LARGE SCALE GENOMIC DNA]</scope>
    <source>
        <strain evidence="2">DASCIFA01</strain>
        <tissue evidence="2">Testis</tissue>
    </source>
</reference>
<dbReference type="GO" id="GO:1990166">
    <property type="term" value="P:protein localization to site of double-strand break"/>
    <property type="evidence" value="ECO:0007669"/>
    <property type="project" value="TreeGrafter"/>
</dbReference>
<dbReference type="GO" id="GO:2000781">
    <property type="term" value="P:positive regulation of double-strand break repair"/>
    <property type="evidence" value="ECO:0007669"/>
    <property type="project" value="InterPro"/>
</dbReference>
<dbReference type="GO" id="GO:0006974">
    <property type="term" value="P:DNA damage response"/>
    <property type="evidence" value="ECO:0007669"/>
    <property type="project" value="TreeGrafter"/>
</dbReference>
<dbReference type="AlphaFoldDB" id="A0A498MNM4"/>
<name>A0A498MNM4_LABRO</name>
<evidence type="ECO:0000313" key="2">
    <source>
        <dbReference type="EMBL" id="RXN21212.1"/>
    </source>
</evidence>
<accession>A0A498MNM4</accession>
<organism evidence="2 3">
    <name type="scientific">Labeo rohita</name>
    <name type="common">Indian major carp</name>
    <name type="synonym">Cyprinus rohita</name>
    <dbReference type="NCBI Taxonomy" id="84645"/>
    <lineage>
        <taxon>Eukaryota</taxon>
        <taxon>Metazoa</taxon>
        <taxon>Chordata</taxon>
        <taxon>Craniata</taxon>
        <taxon>Vertebrata</taxon>
        <taxon>Euteleostomi</taxon>
        <taxon>Actinopterygii</taxon>
        <taxon>Neopterygii</taxon>
        <taxon>Teleostei</taxon>
        <taxon>Ostariophysi</taxon>
        <taxon>Cypriniformes</taxon>
        <taxon>Cyprinidae</taxon>
        <taxon>Labeoninae</taxon>
        <taxon>Labeonini</taxon>
        <taxon>Labeo</taxon>
    </lineage>
</organism>
<gene>
    <name evidence="2" type="ORF">ROHU_024389</name>
</gene>
<keyword evidence="3" id="KW-1185">Reference proteome</keyword>
<dbReference type="GO" id="GO:0005634">
    <property type="term" value="C:nucleus"/>
    <property type="evidence" value="ECO:0007669"/>
    <property type="project" value="TreeGrafter"/>
</dbReference>
<evidence type="ECO:0000259" key="1">
    <source>
        <dbReference type="Pfam" id="PF00533"/>
    </source>
</evidence>
<dbReference type="InterPro" id="IPR042479">
    <property type="entry name" value="Slf1"/>
</dbReference>
<dbReference type="Gene3D" id="3.40.50.10190">
    <property type="entry name" value="BRCT domain"/>
    <property type="match status" value="1"/>
</dbReference>
<proteinExistence type="predicted"/>
<dbReference type="SUPFAM" id="SSF52113">
    <property type="entry name" value="BRCT domain"/>
    <property type="match status" value="1"/>
</dbReference>
<dbReference type="STRING" id="84645.A0A498MNM4"/>
<sequence length="167" mass="18969">MYRTIHHITDISLFQFQVYKEATTHLVVQKALPSEKFLAACAGGKWIVTPEFVLDSVTQNAWLPEASYELNLTAQNPETPNPLKTWRKRVANGTVSGAFQDWVVLIDIDDTARRSVFVSLESFDEEQSCKMPIEAAAETDVSMDVTDDLSHKELEEMLKEYIIIMEV</sequence>
<dbReference type="Pfam" id="PF00533">
    <property type="entry name" value="BRCT"/>
    <property type="match status" value="1"/>
</dbReference>
<dbReference type="InterPro" id="IPR036420">
    <property type="entry name" value="BRCT_dom_sf"/>
</dbReference>
<dbReference type="InterPro" id="IPR001357">
    <property type="entry name" value="BRCT_dom"/>
</dbReference>
<dbReference type="EMBL" id="QBIY01012619">
    <property type="protein sequence ID" value="RXN21212.1"/>
    <property type="molecule type" value="Genomic_DNA"/>
</dbReference>